<comment type="similarity">
    <text evidence="1">Belongs to the bacterial ribosomal protein bS21 family.</text>
</comment>
<dbReference type="PANTHER" id="PTHR41237">
    <property type="entry name" value="37S RIBOSOMAL PROTEIN MRP21, MITOCHONDRIAL"/>
    <property type="match status" value="1"/>
</dbReference>
<evidence type="ECO:0000256" key="2">
    <source>
        <dbReference type="ARBA" id="ARBA00022980"/>
    </source>
</evidence>
<dbReference type="InterPro" id="IPR052837">
    <property type="entry name" value="Mitoribosomal_bS21"/>
</dbReference>
<dbReference type="GO" id="GO:0005840">
    <property type="term" value="C:ribosome"/>
    <property type="evidence" value="ECO:0007669"/>
    <property type="project" value="UniProtKB-KW"/>
</dbReference>
<evidence type="ECO:0000256" key="3">
    <source>
        <dbReference type="ARBA" id="ARBA00023274"/>
    </source>
</evidence>
<dbReference type="GO" id="GO:1990904">
    <property type="term" value="C:ribonucleoprotein complex"/>
    <property type="evidence" value="ECO:0007669"/>
    <property type="project" value="UniProtKB-KW"/>
</dbReference>
<dbReference type="GO" id="GO:0006412">
    <property type="term" value="P:translation"/>
    <property type="evidence" value="ECO:0007669"/>
    <property type="project" value="InterPro"/>
</dbReference>
<keyword evidence="6" id="KW-1185">Reference proteome</keyword>
<reference evidence="5" key="1">
    <citation type="submission" date="2022-07" db="EMBL/GenBank/DDBJ databases">
        <title>Draft genome sequence of Zalerion maritima ATCC 34329, a (micro)plastics degrading marine fungus.</title>
        <authorList>
            <person name="Paco A."/>
            <person name="Goncalves M.F.M."/>
            <person name="Rocha-Santos T.A.P."/>
            <person name="Alves A."/>
        </authorList>
    </citation>
    <scope>NUCLEOTIDE SEQUENCE</scope>
    <source>
        <strain evidence="5">ATCC 34329</strain>
    </source>
</reference>
<evidence type="ECO:0000313" key="6">
    <source>
        <dbReference type="Proteomes" id="UP001201980"/>
    </source>
</evidence>
<dbReference type="GO" id="GO:0003735">
    <property type="term" value="F:structural constituent of ribosome"/>
    <property type="evidence" value="ECO:0007669"/>
    <property type="project" value="InterPro"/>
</dbReference>
<name>A0AAD5RLP6_9PEZI</name>
<evidence type="ECO:0000313" key="5">
    <source>
        <dbReference type="EMBL" id="KAJ2896921.1"/>
    </source>
</evidence>
<dbReference type="EMBL" id="JAKWBI020000305">
    <property type="protein sequence ID" value="KAJ2896921.1"/>
    <property type="molecule type" value="Genomic_DNA"/>
</dbReference>
<dbReference type="InterPro" id="IPR001911">
    <property type="entry name" value="Ribosomal_bS21"/>
</dbReference>
<dbReference type="Proteomes" id="UP001201980">
    <property type="component" value="Unassembled WGS sequence"/>
</dbReference>
<dbReference type="PANTHER" id="PTHR41237:SF1">
    <property type="entry name" value="SMALL RIBOSOMAL SUBUNIT PROTEIN BS21M"/>
    <property type="match status" value="1"/>
</dbReference>
<protein>
    <submittedName>
        <fullName evidence="5">Mito ribosomal protein S21</fullName>
    </submittedName>
</protein>
<dbReference type="Pfam" id="PF01165">
    <property type="entry name" value="Ribosomal_S21"/>
    <property type="match status" value="1"/>
</dbReference>
<dbReference type="AlphaFoldDB" id="A0AAD5RLP6"/>
<evidence type="ECO:0000256" key="4">
    <source>
        <dbReference type="SAM" id="MobiDB-lite"/>
    </source>
</evidence>
<organism evidence="5 6">
    <name type="scientific">Zalerion maritima</name>
    <dbReference type="NCBI Taxonomy" id="339359"/>
    <lineage>
        <taxon>Eukaryota</taxon>
        <taxon>Fungi</taxon>
        <taxon>Dikarya</taxon>
        <taxon>Ascomycota</taxon>
        <taxon>Pezizomycotina</taxon>
        <taxon>Sordariomycetes</taxon>
        <taxon>Lulworthiomycetidae</taxon>
        <taxon>Lulworthiales</taxon>
        <taxon>Lulworthiaceae</taxon>
        <taxon>Zalerion</taxon>
    </lineage>
</organism>
<proteinExistence type="inferred from homology"/>
<keyword evidence="2 5" id="KW-0689">Ribosomal protein</keyword>
<comment type="caution">
    <text evidence="5">The sequence shown here is derived from an EMBL/GenBank/DDBJ whole genome shotgun (WGS) entry which is preliminary data.</text>
</comment>
<keyword evidence="3" id="KW-0687">Ribonucleoprotein</keyword>
<accession>A0AAD5RLP6</accession>
<feature type="region of interest" description="Disordered" evidence="4">
    <location>
        <begin position="45"/>
        <end position="108"/>
    </location>
</feature>
<gene>
    <name evidence="5" type="ORF">MKZ38_005098</name>
</gene>
<sequence>MESPRLLVQPASRVASLLSRSQCRLHVCPFKPSASLRLQTAFLSTSSSRRAPGDNKGQKSMGHMSRWFDPKNTSAQRTTSAPPPPPPPRGSKKSNSPSPSSTDGAAFTGPLMAWSSFQQTAASARSQKNKQSQLMSDLNDNIMINVSDLLRNPPSNSPEALARRNSFEGNMGETKRPGPFFRRRPETGTMVQIKPSGKWDLLRALSSVNVAVRLNQIKWQSIRQREHERPGLKRKRMRGVRWRKLFSEGYKNTVKRANALAKMGW</sequence>
<evidence type="ECO:0000256" key="1">
    <source>
        <dbReference type="ARBA" id="ARBA00006640"/>
    </source>
</evidence>